<keyword evidence="8" id="KW-1185">Reference proteome</keyword>
<keyword evidence="2" id="KW-0813">Transport</keyword>
<dbReference type="PIRSF" id="PIRSF006060">
    <property type="entry name" value="AA_transporter"/>
    <property type="match status" value="1"/>
</dbReference>
<dbReference type="InterPro" id="IPR002293">
    <property type="entry name" value="AA/rel_permease1"/>
</dbReference>
<feature type="transmembrane region" description="Helical" evidence="6">
    <location>
        <begin position="45"/>
        <end position="72"/>
    </location>
</feature>
<feature type="transmembrane region" description="Helical" evidence="6">
    <location>
        <begin position="351"/>
        <end position="372"/>
    </location>
</feature>
<evidence type="ECO:0000256" key="2">
    <source>
        <dbReference type="ARBA" id="ARBA00022448"/>
    </source>
</evidence>
<feature type="transmembrane region" description="Helical" evidence="6">
    <location>
        <begin position="182"/>
        <end position="204"/>
    </location>
</feature>
<keyword evidence="3 6" id="KW-0812">Transmembrane</keyword>
<dbReference type="Pfam" id="PF13520">
    <property type="entry name" value="AA_permease_2"/>
    <property type="match status" value="1"/>
</dbReference>
<feature type="transmembrane region" description="Helical" evidence="6">
    <location>
        <begin position="157"/>
        <end position="176"/>
    </location>
</feature>
<feature type="transmembrane region" description="Helical" evidence="6">
    <location>
        <begin position="211"/>
        <end position="229"/>
    </location>
</feature>
<dbReference type="PROSITE" id="PS00218">
    <property type="entry name" value="AMINO_ACID_PERMEASE_1"/>
    <property type="match status" value="1"/>
</dbReference>
<dbReference type="AlphaFoldDB" id="A0A1Y1I1C6"/>
<gene>
    <name evidence="7" type="ORF">KFL_002020090</name>
</gene>
<dbReference type="OMA" id="YCIGIGM"/>
<keyword evidence="5 6" id="KW-0472">Membrane</keyword>
<evidence type="ECO:0000256" key="6">
    <source>
        <dbReference type="SAM" id="Phobius"/>
    </source>
</evidence>
<evidence type="ECO:0000313" key="7">
    <source>
        <dbReference type="EMBL" id="GAQ84714.1"/>
    </source>
</evidence>
<dbReference type="PANTHER" id="PTHR45649:SF30">
    <property type="entry name" value="AMINO-ACID PERMEASE BAT1"/>
    <property type="match status" value="1"/>
</dbReference>
<evidence type="ECO:0000313" key="8">
    <source>
        <dbReference type="Proteomes" id="UP000054558"/>
    </source>
</evidence>
<evidence type="ECO:0000256" key="3">
    <source>
        <dbReference type="ARBA" id="ARBA00022692"/>
    </source>
</evidence>
<reference evidence="7 8" key="1">
    <citation type="journal article" date="2014" name="Nat. Commun.">
        <title>Klebsormidium flaccidum genome reveals primary factors for plant terrestrial adaptation.</title>
        <authorList>
            <person name="Hori K."/>
            <person name="Maruyama F."/>
            <person name="Fujisawa T."/>
            <person name="Togashi T."/>
            <person name="Yamamoto N."/>
            <person name="Seo M."/>
            <person name="Sato S."/>
            <person name="Yamada T."/>
            <person name="Mori H."/>
            <person name="Tajima N."/>
            <person name="Moriyama T."/>
            <person name="Ikeuchi M."/>
            <person name="Watanabe M."/>
            <person name="Wada H."/>
            <person name="Kobayashi K."/>
            <person name="Saito M."/>
            <person name="Masuda T."/>
            <person name="Sasaki-Sekimoto Y."/>
            <person name="Mashiguchi K."/>
            <person name="Awai K."/>
            <person name="Shimojima M."/>
            <person name="Masuda S."/>
            <person name="Iwai M."/>
            <person name="Nobusawa T."/>
            <person name="Narise T."/>
            <person name="Kondo S."/>
            <person name="Saito H."/>
            <person name="Sato R."/>
            <person name="Murakawa M."/>
            <person name="Ihara Y."/>
            <person name="Oshima-Yamada Y."/>
            <person name="Ohtaka K."/>
            <person name="Satoh M."/>
            <person name="Sonobe K."/>
            <person name="Ishii M."/>
            <person name="Ohtani R."/>
            <person name="Kanamori-Sato M."/>
            <person name="Honoki R."/>
            <person name="Miyazaki D."/>
            <person name="Mochizuki H."/>
            <person name="Umetsu J."/>
            <person name="Higashi K."/>
            <person name="Shibata D."/>
            <person name="Kamiya Y."/>
            <person name="Sato N."/>
            <person name="Nakamura Y."/>
            <person name="Tabata S."/>
            <person name="Ida S."/>
            <person name="Kurokawa K."/>
            <person name="Ohta H."/>
        </authorList>
    </citation>
    <scope>NUCLEOTIDE SEQUENCE [LARGE SCALE GENOMIC DNA]</scope>
    <source>
        <strain evidence="7 8">NIES-2285</strain>
    </source>
</reference>
<feature type="transmembrane region" description="Helical" evidence="6">
    <location>
        <begin position="254"/>
        <end position="274"/>
    </location>
</feature>
<comment type="subcellular location">
    <subcellularLocation>
        <location evidence="1">Membrane</location>
        <topology evidence="1">Multi-pass membrane protein</topology>
    </subcellularLocation>
</comment>
<feature type="transmembrane region" description="Helical" evidence="6">
    <location>
        <begin position="403"/>
        <end position="421"/>
    </location>
</feature>
<accession>A0A1Y1I1C6</accession>
<dbReference type="InterPro" id="IPR004840">
    <property type="entry name" value="Amino_acid_permease_CS"/>
</dbReference>
<name>A0A1Y1I1C6_KLENI</name>
<dbReference type="GO" id="GO:0015185">
    <property type="term" value="F:gamma-aminobutyric acid transmembrane transporter activity"/>
    <property type="evidence" value="ECO:0000318"/>
    <property type="project" value="GO_Central"/>
</dbReference>
<feature type="transmembrane region" description="Helical" evidence="6">
    <location>
        <begin position="78"/>
        <end position="98"/>
    </location>
</feature>
<dbReference type="GO" id="GO:0016020">
    <property type="term" value="C:membrane"/>
    <property type="evidence" value="ECO:0007669"/>
    <property type="project" value="UniProtKB-SubCell"/>
</dbReference>
<dbReference type="Proteomes" id="UP000054558">
    <property type="component" value="Unassembled WGS sequence"/>
</dbReference>
<evidence type="ECO:0000256" key="4">
    <source>
        <dbReference type="ARBA" id="ARBA00022989"/>
    </source>
</evidence>
<feature type="transmembrane region" description="Helical" evidence="6">
    <location>
        <begin position="286"/>
        <end position="309"/>
    </location>
</feature>
<feature type="transmembrane region" description="Helical" evidence="6">
    <location>
        <begin position="427"/>
        <end position="448"/>
    </location>
</feature>
<protein>
    <submittedName>
        <fullName evidence="7">Amino acid transporter protein</fullName>
    </submittedName>
</protein>
<dbReference type="PANTHER" id="PTHR45649">
    <property type="entry name" value="AMINO-ACID PERMEASE BAT1"/>
    <property type="match status" value="1"/>
</dbReference>
<feature type="transmembrane region" description="Helical" evidence="6">
    <location>
        <begin position="497"/>
        <end position="519"/>
    </location>
</feature>
<evidence type="ECO:0000256" key="1">
    <source>
        <dbReference type="ARBA" id="ARBA00004141"/>
    </source>
</evidence>
<dbReference type="Gene3D" id="1.20.1740.10">
    <property type="entry name" value="Amino acid/polyamine transporter I"/>
    <property type="match status" value="1"/>
</dbReference>
<dbReference type="OrthoDB" id="3257095at2759"/>
<organism evidence="7 8">
    <name type="scientific">Klebsormidium nitens</name>
    <name type="common">Green alga</name>
    <name type="synonym">Ulothrix nitens</name>
    <dbReference type="NCBI Taxonomy" id="105231"/>
    <lineage>
        <taxon>Eukaryota</taxon>
        <taxon>Viridiplantae</taxon>
        <taxon>Streptophyta</taxon>
        <taxon>Klebsormidiophyceae</taxon>
        <taxon>Klebsormidiales</taxon>
        <taxon>Klebsormidiaceae</taxon>
        <taxon>Klebsormidium</taxon>
    </lineage>
</organism>
<feature type="transmembrane region" description="Helical" evidence="6">
    <location>
        <begin position="468"/>
        <end position="491"/>
    </location>
</feature>
<dbReference type="EMBL" id="DF237151">
    <property type="protein sequence ID" value="GAQ84714.1"/>
    <property type="molecule type" value="Genomic_DNA"/>
</dbReference>
<dbReference type="STRING" id="105231.A0A1Y1I1C6"/>
<proteinExistence type="predicted"/>
<dbReference type="GO" id="GO:0015812">
    <property type="term" value="P:gamma-aminobutyric acid transport"/>
    <property type="evidence" value="ECO:0000318"/>
    <property type="project" value="GO_Central"/>
</dbReference>
<sequence length="554" mass="59381">MFPTKMKAAAVHAGAPGGSFDTIGKPKAMDSGEKRLHELGYKQELVRVLSLAVNFAVSYTIIGVLMGITGLYSIGFTYGGPVGVVWGWVVVSFFSMFVASSMAELCSSLPTAGGLYYWAFSLGGPEWGPFLSWITGWFLYTGSVCGVATINNIGANLIAAMVVINTGTALDGGYIASKEVTLSFLIGLTVIQAICNSLHVKVLAAIEKSALYIEMIGLVVVCVTLLWVSEEKQSAKFVFTHYEPATGTGVHNKFYVFILGMLMSQFTLCAYDAATHLTEETERSDWTAPVSIVTAVFTASIAGFIYILVLTFCIQDPASVLDLGNATGGFSAGAQIYYDAFVSGGRTVKGVIALLTLPLLAVFFSGLSQLAATSRIMFAITRDKAIPLSGFLHWSPAATNTPFVANWVSAILSIGISLFSLKSFVAFNAVASIGVIGAYIGYGIPIFLRIVRPENFTRGPFHLGKWGVPCACVAVVYLTFGSVVFCLPTFYPIDKDTFNWTPVSGAAVFILAVVLWVTYARTRYLGPVKTLTTHESYDSDAILKADALEKTIDD</sequence>
<keyword evidence="4 6" id="KW-1133">Transmembrane helix</keyword>
<evidence type="ECO:0000256" key="5">
    <source>
        <dbReference type="ARBA" id="ARBA00023136"/>
    </source>
</evidence>